<dbReference type="EMBL" id="CP021109">
    <property type="protein sequence ID" value="ARP85773.1"/>
    <property type="molecule type" value="Genomic_DNA"/>
</dbReference>
<proteinExistence type="predicted"/>
<organism evidence="2 3">
    <name type="scientific">Bordetella genomosp. 9</name>
    <dbReference type="NCBI Taxonomy" id="1416803"/>
    <lineage>
        <taxon>Bacteria</taxon>
        <taxon>Pseudomonadati</taxon>
        <taxon>Pseudomonadota</taxon>
        <taxon>Betaproteobacteria</taxon>
        <taxon>Burkholderiales</taxon>
        <taxon>Alcaligenaceae</taxon>
        <taxon>Bordetella</taxon>
    </lineage>
</organism>
<keyword evidence="1" id="KW-0812">Transmembrane</keyword>
<evidence type="ECO:0000313" key="2">
    <source>
        <dbReference type="EMBL" id="ARP85773.1"/>
    </source>
</evidence>
<dbReference type="RefSeq" id="WP_086071796.1">
    <property type="nucleotide sequence ID" value="NZ_CP021109.1"/>
</dbReference>
<evidence type="ECO:0000313" key="3">
    <source>
        <dbReference type="Proteomes" id="UP000194139"/>
    </source>
</evidence>
<dbReference type="Pfam" id="PF06805">
    <property type="entry name" value="Lambda_tail_I"/>
    <property type="match status" value="1"/>
</dbReference>
<evidence type="ECO:0000256" key="1">
    <source>
        <dbReference type="SAM" id="Phobius"/>
    </source>
</evidence>
<keyword evidence="1" id="KW-0472">Membrane</keyword>
<feature type="transmembrane region" description="Helical" evidence="1">
    <location>
        <begin position="120"/>
        <end position="137"/>
    </location>
</feature>
<sequence length="195" mass="20492">MEKLRTIRLYGWLGNKFGRVHRLAVDSTAEAVRALCVVIPGFEKELIASLDRGAAYACFLGKRNLGEDELKHPVGDEDIRIAPVVQGAKRAGVFQTILGAALVAVGAVLSFTPLAAASPYLMQFGAALAIGGVVQMLSTQQRGLSTKDSPDNGASYNFNGPVNTSAQGNPVPLLYGEMIVGSAVVSAGIYAEDQV</sequence>
<gene>
    <name evidence="2" type="ORF">CAL13_05790</name>
</gene>
<keyword evidence="1" id="KW-1133">Transmembrane helix</keyword>
<feature type="transmembrane region" description="Helical" evidence="1">
    <location>
        <begin position="93"/>
        <end position="114"/>
    </location>
</feature>
<dbReference type="InterPro" id="IPR010654">
    <property type="entry name" value="Phage_lambda_tail_I"/>
</dbReference>
<name>A0A1W6YYV5_9BORD</name>
<reference evidence="2 3" key="1">
    <citation type="submission" date="2017-05" db="EMBL/GenBank/DDBJ databases">
        <title>Complete and WGS of Bordetella genogroups.</title>
        <authorList>
            <person name="Spilker T."/>
            <person name="LiPuma J."/>
        </authorList>
    </citation>
    <scope>NUCLEOTIDE SEQUENCE [LARGE SCALE GENOMIC DNA]</scope>
    <source>
        <strain evidence="2 3">AU17164</strain>
    </source>
</reference>
<protein>
    <submittedName>
        <fullName evidence="2">Phage tail protein</fullName>
    </submittedName>
</protein>
<keyword evidence="3" id="KW-1185">Reference proteome</keyword>
<dbReference type="Proteomes" id="UP000194139">
    <property type="component" value="Chromosome"/>
</dbReference>
<dbReference type="AlphaFoldDB" id="A0A1W6YYV5"/>
<accession>A0A1W6YYV5</accession>